<evidence type="ECO:0000256" key="3">
    <source>
        <dbReference type="SAM" id="MobiDB-lite"/>
    </source>
</evidence>
<feature type="region of interest" description="Disordered" evidence="3">
    <location>
        <begin position="16"/>
        <end position="65"/>
    </location>
</feature>
<evidence type="ECO:0000256" key="1">
    <source>
        <dbReference type="ARBA" id="ARBA00004613"/>
    </source>
</evidence>
<comment type="subcellular location">
    <subcellularLocation>
        <location evidence="1">Secreted</location>
    </subcellularLocation>
</comment>
<keyword evidence="2" id="KW-0964">Secreted</keyword>
<protein>
    <submittedName>
        <fullName evidence="4">Calcium-binding protein</fullName>
    </submittedName>
</protein>
<dbReference type="PANTHER" id="PTHR38340">
    <property type="entry name" value="S-LAYER PROTEIN"/>
    <property type="match status" value="1"/>
</dbReference>
<dbReference type="SUPFAM" id="SSF51120">
    <property type="entry name" value="beta-Roll"/>
    <property type="match status" value="1"/>
</dbReference>
<dbReference type="InterPro" id="IPR018511">
    <property type="entry name" value="Hemolysin-typ_Ca-bd_CS"/>
</dbReference>
<reference evidence="4 5" key="1">
    <citation type="submission" date="2018-12" db="EMBL/GenBank/DDBJ databases">
        <title>bacterium Hansschlegelia zhihuaiae S113.</title>
        <authorList>
            <person name="He J."/>
        </authorList>
    </citation>
    <scope>NUCLEOTIDE SEQUENCE [LARGE SCALE GENOMIC DNA]</scope>
    <source>
        <strain evidence="4 5">S 113</strain>
    </source>
</reference>
<dbReference type="InterPro" id="IPR050557">
    <property type="entry name" value="RTX_toxin/Mannuronan_C5-epim"/>
</dbReference>
<dbReference type="InterPro" id="IPR011049">
    <property type="entry name" value="Serralysin-like_metalloprot_C"/>
</dbReference>
<evidence type="ECO:0000256" key="2">
    <source>
        <dbReference type="ARBA" id="ARBA00022525"/>
    </source>
</evidence>
<dbReference type="Gene3D" id="2.150.10.10">
    <property type="entry name" value="Serralysin-like metalloprotease, C-terminal"/>
    <property type="match status" value="2"/>
</dbReference>
<accession>A0A4Q0MGW0</accession>
<dbReference type="AlphaFoldDB" id="A0A4Q0MGW0"/>
<dbReference type="PROSITE" id="PS00330">
    <property type="entry name" value="HEMOLYSIN_CALCIUM"/>
    <property type="match status" value="2"/>
</dbReference>
<dbReference type="Pfam" id="PF00353">
    <property type="entry name" value="HemolysinCabind"/>
    <property type="match status" value="3"/>
</dbReference>
<dbReference type="GO" id="GO:0005509">
    <property type="term" value="F:calcium ion binding"/>
    <property type="evidence" value="ECO:0007669"/>
    <property type="project" value="InterPro"/>
</dbReference>
<organism evidence="4 5">
    <name type="scientific">Hansschlegelia zhihuaiae</name>
    <dbReference type="NCBI Taxonomy" id="405005"/>
    <lineage>
        <taxon>Bacteria</taxon>
        <taxon>Pseudomonadati</taxon>
        <taxon>Pseudomonadota</taxon>
        <taxon>Alphaproteobacteria</taxon>
        <taxon>Hyphomicrobiales</taxon>
        <taxon>Methylopilaceae</taxon>
        <taxon>Hansschlegelia</taxon>
    </lineage>
</organism>
<dbReference type="OrthoDB" id="423072at2"/>
<gene>
    <name evidence="4" type="ORF">EK403_14190</name>
</gene>
<evidence type="ECO:0000313" key="5">
    <source>
        <dbReference type="Proteomes" id="UP000289708"/>
    </source>
</evidence>
<dbReference type="EMBL" id="RYFI01000013">
    <property type="protein sequence ID" value="RXF72708.1"/>
    <property type="molecule type" value="Genomic_DNA"/>
</dbReference>
<comment type="caution">
    <text evidence="4">The sequence shown here is derived from an EMBL/GenBank/DDBJ whole genome shotgun (WGS) entry which is preliminary data.</text>
</comment>
<dbReference type="InterPro" id="IPR001343">
    <property type="entry name" value="Hemolysn_Ca-bd"/>
</dbReference>
<dbReference type="GO" id="GO:0005576">
    <property type="term" value="C:extracellular region"/>
    <property type="evidence" value="ECO:0007669"/>
    <property type="project" value="UniProtKB-SubCell"/>
</dbReference>
<dbReference type="Proteomes" id="UP000289708">
    <property type="component" value="Unassembled WGS sequence"/>
</dbReference>
<sequence length="260" mass="26904">MGEQASVPDEIICVLYDHENDPVTAEPDETTGVPDPLEPDDGEGATSAGTTAQPGETAGLSHGAPLPDGVYFVDTIRWGGTDGDDVYEGGSRTNVYFGDRGDDRISGLAGDDGLLGGAGRDTIEGGAGFDYLGGNGGDDEIDGGAGRDFVWGGSGDDVLRGGKGDDFLLGGVGDDRLTGGLGRDRFLVHASGEDMILDFDKGADRLDFSLTSVEGLDELEGLSEQRGDDLVITFVDGDVTILRDATFADLNDGNTDFGLI</sequence>
<dbReference type="PRINTS" id="PR00313">
    <property type="entry name" value="CABNDNGRPT"/>
</dbReference>
<name>A0A4Q0MGW0_9HYPH</name>
<dbReference type="PANTHER" id="PTHR38340:SF1">
    <property type="entry name" value="S-LAYER PROTEIN"/>
    <property type="match status" value="1"/>
</dbReference>
<dbReference type="RefSeq" id="WP_128778134.1">
    <property type="nucleotide sequence ID" value="NZ_RYFI01000013.1"/>
</dbReference>
<evidence type="ECO:0000313" key="4">
    <source>
        <dbReference type="EMBL" id="RXF72708.1"/>
    </source>
</evidence>
<proteinExistence type="predicted"/>
<keyword evidence="5" id="KW-1185">Reference proteome</keyword>